<dbReference type="Proteomes" id="UP000274358">
    <property type="component" value="Unassembled WGS sequence"/>
</dbReference>
<proteinExistence type="predicted"/>
<dbReference type="Pfam" id="PF00155">
    <property type="entry name" value="Aminotran_1_2"/>
    <property type="match status" value="1"/>
</dbReference>
<dbReference type="OrthoDB" id="9178318at2"/>
<dbReference type="InterPro" id="IPR015424">
    <property type="entry name" value="PyrdxlP-dep_Trfase"/>
</dbReference>
<reference evidence="2 3" key="1">
    <citation type="submission" date="2018-12" db="EMBL/GenBank/DDBJ databases">
        <title>Dyella dinghuensis sp. nov. DHOA06 and Dyella choica sp. nov. 4M-K27, isolated from forest soil.</title>
        <authorList>
            <person name="Qiu L.-H."/>
            <person name="Gao Z.-H."/>
        </authorList>
    </citation>
    <scope>NUCLEOTIDE SEQUENCE [LARGE SCALE GENOMIC DNA]</scope>
    <source>
        <strain evidence="2 3">4M-K27</strain>
    </source>
</reference>
<dbReference type="EMBL" id="RYYV01000007">
    <property type="protein sequence ID" value="RUL75420.1"/>
    <property type="molecule type" value="Genomic_DNA"/>
</dbReference>
<dbReference type="InterPro" id="IPR015421">
    <property type="entry name" value="PyrdxlP-dep_Trfase_major"/>
</dbReference>
<dbReference type="AlphaFoldDB" id="A0A432M607"/>
<dbReference type="GO" id="GO:0008483">
    <property type="term" value="F:transaminase activity"/>
    <property type="evidence" value="ECO:0007669"/>
    <property type="project" value="UniProtKB-KW"/>
</dbReference>
<dbReference type="SUPFAM" id="SSF53383">
    <property type="entry name" value="PLP-dependent transferases"/>
    <property type="match status" value="1"/>
</dbReference>
<keyword evidence="3" id="KW-1185">Reference proteome</keyword>
<evidence type="ECO:0000313" key="2">
    <source>
        <dbReference type="EMBL" id="RUL75420.1"/>
    </source>
</evidence>
<organism evidence="2 3">
    <name type="scientific">Dyella choica</name>
    <dbReference type="NCBI Taxonomy" id="1927959"/>
    <lineage>
        <taxon>Bacteria</taxon>
        <taxon>Pseudomonadati</taxon>
        <taxon>Pseudomonadota</taxon>
        <taxon>Gammaproteobacteria</taxon>
        <taxon>Lysobacterales</taxon>
        <taxon>Rhodanobacteraceae</taxon>
        <taxon>Dyella</taxon>
    </lineage>
</organism>
<sequence length="342" mass="37744">MNFHDFQSWREQALSTDPDLLDCGETNLYRALAAWQPRPENTGGNRSIHRCDLARMWLARYGYASTLSRNALVCGGVRHALSLIFRELAAKNGTLLWLPQDVYPTYGELAKAAGLTPRTYATLPSPLLPASSPSAGSEYLLIANPWKPLGRYVNEDEQSHLLRWLEASPSRRLLVDSVYDFAAPFHDSTQRLYATGRTVLLHSVTKGWLWPKTFGIALTGEGDTRFEQVFRDHPPGPDALRLADVLLSKAPALPAQVADELDRRSARWMGVMPDELRSSLIHAGSRTPGCYLFPVDLPAEVIHARYRILGIPASAFGAVDWNGSILTSLSTSFASAENGVAT</sequence>
<accession>A0A432M607</accession>
<dbReference type="InterPro" id="IPR004839">
    <property type="entry name" value="Aminotransferase_I/II_large"/>
</dbReference>
<gene>
    <name evidence="2" type="ORF">EKH80_11930</name>
</gene>
<name>A0A432M607_9GAMM</name>
<protein>
    <submittedName>
        <fullName evidence="2">Aminotransferase class I/II-fold pyridoxal phosphate-dependent enzyme</fullName>
    </submittedName>
</protein>
<keyword evidence="2" id="KW-0808">Transferase</keyword>
<keyword evidence="2" id="KW-0032">Aminotransferase</keyword>
<dbReference type="Gene3D" id="3.40.640.10">
    <property type="entry name" value="Type I PLP-dependent aspartate aminotransferase-like (Major domain)"/>
    <property type="match status" value="1"/>
</dbReference>
<evidence type="ECO:0000259" key="1">
    <source>
        <dbReference type="Pfam" id="PF00155"/>
    </source>
</evidence>
<dbReference type="GO" id="GO:0030170">
    <property type="term" value="F:pyridoxal phosphate binding"/>
    <property type="evidence" value="ECO:0007669"/>
    <property type="project" value="InterPro"/>
</dbReference>
<feature type="domain" description="Aminotransferase class I/classII large" evidence="1">
    <location>
        <begin position="52"/>
        <end position="180"/>
    </location>
</feature>
<dbReference type="RefSeq" id="WP_126684978.1">
    <property type="nucleotide sequence ID" value="NZ_RYYV01000007.1"/>
</dbReference>
<evidence type="ECO:0000313" key="3">
    <source>
        <dbReference type="Proteomes" id="UP000274358"/>
    </source>
</evidence>
<comment type="caution">
    <text evidence="2">The sequence shown here is derived from an EMBL/GenBank/DDBJ whole genome shotgun (WGS) entry which is preliminary data.</text>
</comment>